<dbReference type="EMBL" id="BFFO01000002">
    <property type="protein sequence ID" value="GBG96264.1"/>
    <property type="molecule type" value="Genomic_DNA"/>
</dbReference>
<dbReference type="Pfam" id="PF09553">
    <property type="entry name" value="RE_Eco47II"/>
    <property type="match status" value="1"/>
</dbReference>
<reference evidence="1 2" key="1">
    <citation type="journal article" date="2018" name="Genome Announc.">
        <title>Draft Genome Sequence of Lactococcus sp. Strain NtB2 (JCM 32569), Isolated from the Gut of the Higher Termite Nasutitermes takasagoensis.</title>
        <authorList>
            <person name="Noda S."/>
            <person name="Aihara C."/>
            <person name="Yuki M."/>
            <person name="Ohkuma M."/>
        </authorList>
    </citation>
    <scope>NUCLEOTIDE SEQUENCE [LARGE SCALE GENOMIC DNA]</scope>
    <source>
        <strain evidence="1 2">NtB2</strain>
    </source>
</reference>
<name>A0A2R5HDV9_9LACT</name>
<gene>
    <name evidence="1" type="ORF">NtB2_00375</name>
</gene>
<dbReference type="Proteomes" id="UP000245021">
    <property type="component" value="Unassembled WGS sequence"/>
</dbReference>
<dbReference type="InterPro" id="IPR019057">
    <property type="entry name" value="Restrct_endonuc_II_Eco47II"/>
</dbReference>
<accession>A0A2R5HDV9</accession>
<proteinExistence type="predicted"/>
<organism evidence="1 2">
    <name type="scientific">Lactococcus termiticola</name>
    <dbReference type="NCBI Taxonomy" id="2169526"/>
    <lineage>
        <taxon>Bacteria</taxon>
        <taxon>Bacillati</taxon>
        <taxon>Bacillota</taxon>
        <taxon>Bacilli</taxon>
        <taxon>Lactobacillales</taxon>
        <taxon>Streptococcaceae</taxon>
        <taxon>Lactococcus</taxon>
    </lineage>
</organism>
<keyword evidence="2" id="KW-1185">Reference proteome</keyword>
<dbReference type="OrthoDB" id="9806692at2"/>
<evidence type="ECO:0000313" key="1">
    <source>
        <dbReference type="EMBL" id="GBG96264.1"/>
    </source>
</evidence>
<protein>
    <submittedName>
        <fullName evidence="1">Uncharacterized protein</fullName>
    </submittedName>
</protein>
<dbReference type="AlphaFoldDB" id="A0A2R5HDV9"/>
<comment type="caution">
    <text evidence="1">The sequence shown here is derived from an EMBL/GenBank/DDBJ whole genome shotgun (WGS) entry which is preliminary data.</text>
</comment>
<dbReference type="RefSeq" id="WP_109245254.1">
    <property type="nucleotide sequence ID" value="NZ_BFFO01000002.1"/>
</dbReference>
<dbReference type="GO" id="GO:0003677">
    <property type="term" value="F:DNA binding"/>
    <property type="evidence" value="ECO:0007669"/>
    <property type="project" value="InterPro"/>
</dbReference>
<dbReference type="GO" id="GO:0009036">
    <property type="term" value="F:type II site-specific deoxyribonuclease activity"/>
    <property type="evidence" value="ECO:0007669"/>
    <property type="project" value="InterPro"/>
</dbReference>
<evidence type="ECO:0000313" key="2">
    <source>
        <dbReference type="Proteomes" id="UP000245021"/>
    </source>
</evidence>
<sequence>MDKFYEIVTGDSKAFYKLCMVLPNIIKQVVSAADKLETPKDTVLEELKAISEKQDISIELAVYLLGFESYNGFNK</sequence>
<dbReference type="GO" id="GO:0009307">
    <property type="term" value="P:DNA restriction-modification system"/>
    <property type="evidence" value="ECO:0007669"/>
    <property type="project" value="InterPro"/>
</dbReference>